<dbReference type="PANTHER" id="PTHR43821">
    <property type="entry name" value="NAD(P)H NITROREDUCTASE YDJA-RELATED"/>
    <property type="match status" value="1"/>
</dbReference>
<reference evidence="11" key="1">
    <citation type="journal article" date="2019" name="Int. J. Syst. Evol. Microbiol.">
        <title>The Global Catalogue of Microorganisms (GCM) 10K type strain sequencing project: providing services to taxonomists for standard genome sequencing and annotation.</title>
        <authorList>
            <consortium name="The Broad Institute Genomics Platform"/>
            <consortium name="The Broad Institute Genome Sequencing Center for Infectious Disease"/>
            <person name="Wu L."/>
            <person name="Ma J."/>
        </authorList>
    </citation>
    <scope>NUCLEOTIDE SEQUENCE [LARGE SCALE GENOMIC DNA]</scope>
    <source>
        <strain evidence="11">JCM 18657</strain>
    </source>
</reference>
<evidence type="ECO:0000256" key="4">
    <source>
        <dbReference type="ARBA" id="ARBA00022643"/>
    </source>
</evidence>
<dbReference type="EMBL" id="JBHTGQ010000011">
    <property type="protein sequence ID" value="MFC7749364.1"/>
    <property type="molecule type" value="Genomic_DNA"/>
</dbReference>
<dbReference type="SUPFAM" id="SSF55469">
    <property type="entry name" value="FMN-dependent nitroreductase-like"/>
    <property type="match status" value="1"/>
</dbReference>
<feature type="domain" description="Nitroreductase" evidence="9">
    <location>
        <begin position="7"/>
        <end position="165"/>
    </location>
</feature>
<dbReference type="Gene3D" id="3.40.109.10">
    <property type="entry name" value="NADH Oxidase"/>
    <property type="match status" value="1"/>
</dbReference>
<accession>A0ABW2V3B6</accession>
<dbReference type="CDD" id="cd02135">
    <property type="entry name" value="YdjA-like"/>
    <property type="match status" value="1"/>
</dbReference>
<evidence type="ECO:0000256" key="1">
    <source>
        <dbReference type="ARBA" id="ARBA00001917"/>
    </source>
</evidence>
<dbReference type="PANTHER" id="PTHR43821:SF1">
    <property type="entry name" value="NAD(P)H NITROREDUCTASE YDJA-RELATED"/>
    <property type="match status" value="1"/>
</dbReference>
<keyword evidence="3 8" id="KW-0285">Flavoprotein</keyword>
<dbReference type="Proteomes" id="UP001596528">
    <property type="component" value="Unassembled WGS sequence"/>
</dbReference>
<dbReference type="InterPro" id="IPR052530">
    <property type="entry name" value="NAD(P)H_nitroreductase"/>
</dbReference>
<keyword evidence="7 8" id="KW-0520">NAD</keyword>
<dbReference type="InterPro" id="IPR000415">
    <property type="entry name" value="Nitroreductase-like"/>
</dbReference>
<protein>
    <recommendedName>
        <fullName evidence="8">Putative NAD(P)H nitroreductase</fullName>
        <ecNumber evidence="8">1.-.-.-</ecNumber>
    </recommendedName>
</protein>
<comment type="cofactor">
    <cofactor evidence="1 8">
        <name>FMN</name>
        <dbReference type="ChEBI" id="CHEBI:58210"/>
    </cofactor>
</comment>
<evidence type="ECO:0000256" key="2">
    <source>
        <dbReference type="ARBA" id="ARBA00007118"/>
    </source>
</evidence>
<evidence type="ECO:0000313" key="11">
    <source>
        <dbReference type="Proteomes" id="UP001596528"/>
    </source>
</evidence>
<organism evidence="10 11">
    <name type="scientific">Paenibacillus thermoaerophilus</name>
    <dbReference type="NCBI Taxonomy" id="1215385"/>
    <lineage>
        <taxon>Bacteria</taxon>
        <taxon>Bacillati</taxon>
        <taxon>Bacillota</taxon>
        <taxon>Bacilli</taxon>
        <taxon>Bacillales</taxon>
        <taxon>Paenibacillaceae</taxon>
        <taxon>Paenibacillus</taxon>
    </lineage>
</organism>
<keyword evidence="4 8" id="KW-0288">FMN</keyword>
<evidence type="ECO:0000256" key="6">
    <source>
        <dbReference type="ARBA" id="ARBA00023002"/>
    </source>
</evidence>
<comment type="caution">
    <text evidence="10">The sequence shown here is derived from an EMBL/GenBank/DDBJ whole genome shotgun (WGS) entry which is preliminary data.</text>
</comment>
<keyword evidence="5 8" id="KW-0521">NADP</keyword>
<evidence type="ECO:0000313" key="10">
    <source>
        <dbReference type="EMBL" id="MFC7749364.1"/>
    </source>
</evidence>
<evidence type="ECO:0000256" key="8">
    <source>
        <dbReference type="PIRNR" id="PIRNR000232"/>
    </source>
</evidence>
<keyword evidence="6 8" id="KW-0560">Oxidoreductase</keyword>
<evidence type="ECO:0000256" key="3">
    <source>
        <dbReference type="ARBA" id="ARBA00022630"/>
    </source>
</evidence>
<evidence type="ECO:0000256" key="5">
    <source>
        <dbReference type="ARBA" id="ARBA00022857"/>
    </source>
</evidence>
<dbReference type="InterPro" id="IPR029479">
    <property type="entry name" value="Nitroreductase"/>
</dbReference>
<proteinExistence type="inferred from homology"/>
<sequence length="188" mass="21344">MELSTVIRERRTVHQFEDRPVPLELVKELLDTAVWAPNHKMTQPWRFVVVHGEGRHRLADIARSLAEKREADPEKSKSLGQKFYDRFISVPMYVVIVMREASDPVVREEDYAATSCVAHNFGLLAWERGIGMVWETYPLLHVPEFREALGVGPGEKIVASMHVGYPAKIPPAQPRKPAAELLTVIDQP</sequence>
<keyword evidence="11" id="KW-1185">Reference proteome</keyword>
<name>A0ABW2V3B6_9BACL</name>
<dbReference type="InterPro" id="IPR026021">
    <property type="entry name" value="YdjA-like"/>
</dbReference>
<gene>
    <name evidence="10" type="ORF">ACFQWB_05320</name>
</gene>
<comment type="similarity">
    <text evidence="2 8">Belongs to the nitroreductase family.</text>
</comment>
<dbReference type="EC" id="1.-.-.-" evidence="8"/>
<dbReference type="RefSeq" id="WP_138789557.1">
    <property type="nucleotide sequence ID" value="NZ_JBHTGQ010000011.1"/>
</dbReference>
<evidence type="ECO:0000256" key="7">
    <source>
        <dbReference type="ARBA" id="ARBA00023027"/>
    </source>
</evidence>
<dbReference type="PIRSF" id="PIRSF000232">
    <property type="entry name" value="YdjA"/>
    <property type="match status" value="1"/>
</dbReference>
<dbReference type="Pfam" id="PF00881">
    <property type="entry name" value="Nitroreductase"/>
    <property type="match status" value="1"/>
</dbReference>
<evidence type="ECO:0000259" key="9">
    <source>
        <dbReference type="Pfam" id="PF00881"/>
    </source>
</evidence>